<dbReference type="Proteomes" id="UP000829447">
    <property type="component" value="Linkage Group LG22"/>
</dbReference>
<sequence length="558" mass="63109">MNRSPKPSPRPPNGTIPSNLNDLQAVHAGPPPTAVSDLQPMKTPKRSRALGWIRQVRRAEGNSAACSAQLVSAQKKPTMNLYKLKASLKTTSSQICSLYTTKSEMSWSEKFLLLISCLITSFILAVFFLLGLRFPLNFGIEVSIATTAVFWLCVTLAMWFSLNVRCFGILFLMSISLKQGKKQLLIAGTTIVIFLNIRNTLMNLKGLGKSFVCNLEEKLIAIDIAPLSNYIHMLKWVASNLKEGLTNILGVAYHTDFKLKPIVHSGEFTKKISEAQTTMNKTAESVLVVIDGISSIGKQISPVLGVMILIIATGLYLRRFRFSRKQKNVLITKKFLKYDESQRLQGRPSVLPLTKKESKRYIIVPSAHLTKKDVKTMLKFSVSIVSHSMAWIFFVGLDGLVYWIISVLSKRLEELKPLHVPVLLKVEEGTFFIGINVERKQKVYDYSYDVPIFEKKCLPAPELWLYKSVLPLSVIFGLLVLLVLVSSKLSQLRLIVSEQFYSEDAEKRIAELHAKILKRRSKWTAKNAKRTLKSFATQLQFWFPIIFHCQNTNHENKI</sequence>
<keyword evidence="2" id="KW-1185">Reference proteome</keyword>
<evidence type="ECO:0000313" key="1">
    <source>
        <dbReference type="EMBL" id="MCI4391320.1"/>
    </source>
</evidence>
<protein>
    <submittedName>
        <fullName evidence="1">Uncharacterized protein</fullName>
    </submittedName>
</protein>
<dbReference type="EMBL" id="CM040475">
    <property type="protein sequence ID" value="MCI4391320.1"/>
    <property type="molecule type" value="Genomic_DNA"/>
</dbReference>
<comment type="caution">
    <text evidence="1">The sequence shown here is derived from an EMBL/GenBank/DDBJ whole genome shotgun (WGS) entry which is preliminary data.</text>
</comment>
<reference evidence="1 2" key="1">
    <citation type="journal article" date="2022" name="bioRxiv">
        <title>An ancient truncated duplication of the anti-Mullerian hormone receptor type 2 gene is a potential conserved master sex determinant in the Pangasiidae catfish family.</title>
        <authorList>
            <person name="Wen M."/>
            <person name="Pan Q."/>
            <person name="Jouanno E."/>
            <person name="Montfort J."/>
            <person name="Zahm M."/>
            <person name="Cabau C."/>
            <person name="Klopp C."/>
            <person name="Iampietro C."/>
            <person name="Roques C."/>
            <person name="Bouchez O."/>
            <person name="Castinel A."/>
            <person name="Donnadieu C."/>
            <person name="Parrinello H."/>
            <person name="Poncet C."/>
            <person name="Belmonte E."/>
            <person name="Gautier V."/>
            <person name="Avarre J.-C."/>
            <person name="Dugue R."/>
            <person name="Gustiano R."/>
            <person name="Ha T.T.T."/>
            <person name="Campet M."/>
            <person name="Sriphairoj K."/>
            <person name="Ribolli J."/>
            <person name="de Almeida F.L."/>
            <person name="Desvignes T."/>
            <person name="Postlethwait J.H."/>
            <person name="Bucao C.F."/>
            <person name="Robinson-Rechavi M."/>
            <person name="Bobe J."/>
            <person name="Herpin A."/>
            <person name="Guiguen Y."/>
        </authorList>
    </citation>
    <scope>NUCLEOTIDE SEQUENCE [LARGE SCALE GENOMIC DNA]</scope>
    <source>
        <strain evidence="1">YG-Dec2019</strain>
    </source>
</reference>
<gene>
    <name evidence="1" type="ORF">PGIGA_G00132750</name>
</gene>
<proteinExistence type="predicted"/>
<name>A0ACC5XL94_PANGG</name>
<evidence type="ECO:0000313" key="2">
    <source>
        <dbReference type="Proteomes" id="UP000829447"/>
    </source>
</evidence>
<organism evidence="1 2">
    <name type="scientific">Pangasianodon gigas</name>
    <name type="common">Mekong giant catfish</name>
    <name type="synonym">Pangasius gigas</name>
    <dbReference type="NCBI Taxonomy" id="30993"/>
    <lineage>
        <taxon>Eukaryota</taxon>
        <taxon>Metazoa</taxon>
        <taxon>Chordata</taxon>
        <taxon>Craniata</taxon>
        <taxon>Vertebrata</taxon>
        <taxon>Euteleostomi</taxon>
        <taxon>Actinopterygii</taxon>
        <taxon>Neopterygii</taxon>
        <taxon>Teleostei</taxon>
        <taxon>Ostariophysi</taxon>
        <taxon>Siluriformes</taxon>
        <taxon>Pangasiidae</taxon>
        <taxon>Pangasianodon</taxon>
    </lineage>
</organism>
<accession>A0ACC5XL94</accession>